<sequence length="237" mass="27687">SDKRKYIAVGNPPFGYRGWLALSFLNRASDYCDYVGFILPKGFISESRGSPKYRVPTMKLIHSEELPNDIFRGSNGKVFKVNTVWQVWKKIQSKENKRPTSAKPFRKKLLELNAGAKKTNGGWLTYKCDEHLDLYTVDKRKERLCGIKLLDKYDFFLQRSFFNKQPKLVHSFDQVKYVSGYGFIIKKNKRKIMKILNQTDWRKYCTLTVHNVHHISMYHIRKALVDGGLKPSTAQKK</sequence>
<accession>A0A383D6Z2</accession>
<name>A0A383D6Z2_9ZZZZ</name>
<dbReference type="AlphaFoldDB" id="A0A383D6Z2"/>
<dbReference type="EMBL" id="UINC01214691">
    <property type="protein sequence ID" value="SVE40035.1"/>
    <property type="molecule type" value="Genomic_DNA"/>
</dbReference>
<organism evidence="1">
    <name type="scientific">marine metagenome</name>
    <dbReference type="NCBI Taxonomy" id="408172"/>
    <lineage>
        <taxon>unclassified sequences</taxon>
        <taxon>metagenomes</taxon>
        <taxon>ecological metagenomes</taxon>
    </lineage>
</organism>
<feature type="non-terminal residue" evidence="1">
    <location>
        <position position="1"/>
    </location>
</feature>
<feature type="non-terminal residue" evidence="1">
    <location>
        <position position="237"/>
    </location>
</feature>
<gene>
    <name evidence="1" type="ORF">METZ01_LOCUS492889</name>
</gene>
<proteinExistence type="predicted"/>
<evidence type="ECO:0000313" key="1">
    <source>
        <dbReference type="EMBL" id="SVE40035.1"/>
    </source>
</evidence>
<protein>
    <submittedName>
        <fullName evidence="1">Uncharacterized protein</fullName>
    </submittedName>
</protein>
<reference evidence="1" key="1">
    <citation type="submission" date="2018-05" db="EMBL/GenBank/DDBJ databases">
        <authorList>
            <person name="Lanie J.A."/>
            <person name="Ng W.-L."/>
            <person name="Kazmierczak K.M."/>
            <person name="Andrzejewski T.M."/>
            <person name="Davidsen T.M."/>
            <person name="Wayne K.J."/>
            <person name="Tettelin H."/>
            <person name="Glass J.I."/>
            <person name="Rusch D."/>
            <person name="Podicherti R."/>
            <person name="Tsui H.-C.T."/>
            <person name="Winkler M.E."/>
        </authorList>
    </citation>
    <scope>NUCLEOTIDE SEQUENCE</scope>
</reference>